<dbReference type="GO" id="GO:0046677">
    <property type="term" value="P:response to antibiotic"/>
    <property type="evidence" value="ECO:0007669"/>
    <property type="project" value="UniProtKB-KW"/>
</dbReference>
<evidence type="ECO:0000256" key="3">
    <source>
        <dbReference type="ARBA" id="ARBA00017677"/>
    </source>
</evidence>
<dbReference type="PANTHER" id="PTHR43877">
    <property type="entry name" value="AMINOALKYLPHOSPHONATE N-ACETYLTRANSFERASE-RELATED-RELATED"/>
    <property type="match status" value="1"/>
</dbReference>
<evidence type="ECO:0000256" key="7">
    <source>
        <dbReference type="ARBA" id="ARBA00029660"/>
    </source>
</evidence>
<dbReference type="RefSeq" id="WP_183976874.1">
    <property type="nucleotide sequence ID" value="NZ_JACIBY010000009.1"/>
</dbReference>
<dbReference type="Gene3D" id="3.40.630.30">
    <property type="match status" value="1"/>
</dbReference>
<comment type="catalytic activity">
    <reaction evidence="8">
        <text>kanamycin B + acetyl-CoA = N(6')-acetylkanamycin B + CoA + H(+)</text>
        <dbReference type="Rhea" id="RHEA:16449"/>
        <dbReference type="ChEBI" id="CHEBI:15378"/>
        <dbReference type="ChEBI" id="CHEBI:57287"/>
        <dbReference type="ChEBI" id="CHEBI:57288"/>
        <dbReference type="ChEBI" id="CHEBI:58390"/>
        <dbReference type="ChEBI" id="CHEBI:58549"/>
        <dbReference type="EC" id="2.3.1.82"/>
    </reaction>
</comment>
<evidence type="ECO:0000256" key="4">
    <source>
        <dbReference type="ARBA" id="ARBA00022679"/>
    </source>
</evidence>
<dbReference type="AlphaFoldDB" id="A0A7W6ES39"/>
<dbReference type="EMBL" id="JACIBY010000009">
    <property type="protein sequence ID" value="MBB3840106.1"/>
    <property type="molecule type" value="Genomic_DNA"/>
</dbReference>
<dbReference type="PIRSF" id="PIRSF000452">
    <property type="entry name" value="6-N-acetyltransf"/>
    <property type="match status" value="1"/>
</dbReference>
<dbReference type="GO" id="GO:0047663">
    <property type="term" value="F:aminoglycoside 6'-N-acetyltransferase activity"/>
    <property type="evidence" value="ECO:0007669"/>
    <property type="project" value="UniProtKB-EC"/>
</dbReference>
<protein>
    <recommendedName>
        <fullName evidence="3">Aminoglycoside N(6')-acetyltransferase type 1</fullName>
        <ecNumber evidence="2">2.3.1.82</ecNumber>
    </recommendedName>
    <alternativeName>
        <fullName evidence="7">Aminoglycoside resistance protein</fullName>
    </alternativeName>
</protein>
<dbReference type="CDD" id="cd04301">
    <property type="entry name" value="NAT_SF"/>
    <property type="match status" value="1"/>
</dbReference>
<dbReference type="InterPro" id="IPR050832">
    <property type="entry name" value="Bact_Acetyltransf"/>
</dbReference>
<evidence type="ECO:0000256" key="8">
    <source>
        <dbReference type="ARBA" id="ARBA00048923"/>
    </source>
</evidence>
<dbReference type="Pfam" id="PF00583">
    <property type="entry name" value="Acetyltransf_1"/>
    <property type="match status" value="1"/>
</dbReference>
<keyword evidence="11" id="KW-1185">Reference proteome</keyword>
<feature type="domain" description="N-acetyltransferase" evidence="9">
    <location>
        <begin position="2"/>
        <end position="147"/>
    </location>
</feature>
<evidence type="ECO:0000313" key="10">
    <source>
        <dbReference type="EMBL" id="MBB3840106.1"/>
    </source>
</evidence>
<organism evidence="10 11">
    <name type="scientific">Runella defluvii</name>
    <dbReference type="NCBI Taxonomy" id="370973"/>
    <lineage>
        <taxon>Bacteria</taxon>
        <taxon>Pseudomonadati</taxon>
        <taxon>Bacteroidota</taxon>
        <taxon>Cytophagia</taxon>
        <taxon>Cytophagales</taxon>
        <taxon>Spirosomataceae</taxon>
        <taxon>Runella</taxon>
    </lineage>
</organism>
<evidence type="ECO:0000256" key="6">
    <source>
        <dbReference type="ARBA" id="ARBA00023315"/>
    </source>
</evidence>
<dbReference type="PROSITE" id="PS51186">
    <property type="entry name" value="GNAT"/>
    <property type="match status" value="1"/>
</dbReference>
<dbReference type="Proteomes" id="UP000541352">
    <property type="component" value="Unassembled WGS sequence"/>
</dbReference>
<dbReference type="NCBIfam" id="NF043067">
    <property type="entry name" value="AAC_6p_group_E"/>
    <property type="match status" value="1"/>
</dbReference>
<gene>
    <name evidence="10" type="ORF">FHS57_004119</name>
</gene>
<name>A0A7W6ES39_9BACT</name>
<evidence type="ECO:0000259" key="9">
    <source>
        <dbReference type="PROSITE" id="PS51186"/>
    </source>
</evidence>
<evidence type="ECO:0000256" key="2">
    <source>
        <dbReference type="ARBA" id="ARBA00012888"/>
    </source>
</evidence>
<dbReference type="InterPro" id="IPR024170">
    <property type="entry name" value="Aminoglycoside_N6-AcTrfrase"/>
</dbReference>
<proteinExistence type="predicted"/>
<comment type="caution">
    <text evidence="10">The sequence shown here is derived from an EMBL/GenBank/DDBJ whole genome shotgun (WGS) entry which is preliminary data.</text>
</comment>
<keyword evidence="6 10" id="KW-0012">Acyltransferase</keyword>
<dbReference type="InterPro" id="IPR000182">
    <property type="entry name" value="GNAT_dom"/>
</dbReference>
<keyword evidence="4 10" id="KW-0808">Transferase</keyword>
<evidence type="ECO:0000256" key="5">
    <source>
        <dbReference type="ARBA" id="ARBA00023251"/>
    </source>
</evidence>
<evidence type="ECO:0000256" key="1">
    <source>
        <dbReference type="ARBA" id="ARBA00011738"/>
    </source>
</evidence>
<dbReference type="InterPro" id="IPR016181">
    <property type="entry name" value="Acyl_CoA_acyltransferase"/>
</dbReference>
<keyword evidence="5" id="KW-0046">Antibiotic resistance</keyword>
<evidence type="ECO:0000313" key="11">
    <source>
        <dbReference type="Proteomes" id="UP000541352"/>
    </source>
</evidence>
<reference evidence="10 11" key="1">
    <citation type="submission" date="2020-08" db="EMBL/GenBank/DDBJ databases">
        <title>Genomic Encyclopedia of Type Strains, Phase IV (KMG-IV): sequencing the most valuable type-strain genomes for metagenomic binning, comparative biology and taxonomic classification.</title>
        <authorList>
            <person name="Goeker M."/>
        </authorList>
    </citation>
    <scope>NUCLEOTIDE SEQUENCE [LARGE SCALE GENOMIC DNA]</scope>
    <source>
        <strain evidence="10 11">DSM 17976</strain>
    </source>
</reference>
<dbReference type="SUPFAM" id="SSF55729">
    <property type="entry name" value="Acyl-CoA N-acyltransferases (Nat)"/>
    <property type="match status" value="1"/>
</dbReference>
<accession>A0A7W6ES39</accession>
<sequence>MPFIEALNPSSIRAIAQLATQLWPDTSLDEMLSHYQEVLELGEGTCFLAYQEGQPIGFIELSIRHDYVEGADELPVAYIEGLYIASDYRQKGLGQMLITRAEQWAVQHGFKQLCSDVEIENQLSILFHEKAGFSEAARIVCFVKNLD</sequence>
<dbReference type="EC" id="2.3.1.82" evidence="2"/>
<comment type="subunit">
    <text evidence="1">Homodimer.</text>
</comment>